<comment type="function">
    <text evidence="3">Catalyzes the removal of a penultimate prolyl residue from the N-termini of peptides.</text>
</comment>
<evidence type="ECO:0000313" key="13">
    <source>
        <dbReference type="EMBL" id="EON68152.1"/>
    </source>
</evidence>
<dbReference type="Pfam" id="PF00557">
    <property type="entry name" value="Peptidase_M24"/>
    <property type="match status" value="1"/>
</dbReference>
<keyword evidence="6" id="KW-0645">Protease</keyword>
<dbReference type="EMBL" id="JH767593">
    <property type="protein sequence ID" value="EON68152.1"/>
    <property type="molecule type" value="Genomic_DNA"/>
</dbReference>
<dbReference type="GO" id="GO:0030145">
    <property type="term" value="F:manganese ion binding"/>
    <property type="evidence" value="ECO:0007669"/>
    <property type="project" value="InterPro"/>
</dbReference>
<dbReference type="OrthoDB" id="4215474at2759"/>
<keyword evidence="8" id="KW-0378">Hydrolase</keyword>
<dbReference type="Gene3D" id="3.40.350.10">
    <property type="entry name" value="Creatinase/prolidase N-terminal domain"/>
    <property type="match status" value="1"/>
</dbReference>
<dbReference type="CDD" id="cd01087">
    <property type="entry name" value="Prolidase"/>
    <property type="match status" value="1"/>
</dbReference>
<dbReference type="AlphaFoldDB" id="R7Z1X9"/>
<evidence type="ECO:0000256" key="7">
    <source>
        <dbReference type="ARBA" id="ARBA00022723"/>
    </source>
</evidence>
<evidence type="ECO:0000256" key="10">
    <source>
        <dbReference type="ARBA" id="ARBA00023211"/>
    </source>
</evidence>
<accession>R7Z1X9</accession>
<protein>
    <recommendedName>
        <fullName evidence="5">Xaa-Pro aminopeptidase</fullName>
        <ecNumber evidence="5">3.4.11.9</ecNumber>
    </recommendedName>
    <alternativeName>
        <fullName evidence="11">Aminoacylproline aminopeptidase</fullName>
    </alternativeName>
</protein>
<gene>
    <name evidence="13" type="ORF">W97_07301</name>
</gene>
<evidence type="ECO:0000256" key="5">
    <source>
        <dbReference type="ARBA" id="ARBA00012574"/>
    </source>
</evidence>
<dbReference type="InterPro" id="IPR052433">
    <property type="entry name" value="X-Pro_dipept-like"/>
</dbReference>
<dbReference type="InterPro" id="IPR036005">
    <property type="entry name" value="Creatinase/aminopeptidase-like"/>
</dbReference>
<feature type="domain" description="Aminopeptidase P N-terminal" evidence="12">
    <location>
        <begin position="167"/>
        <end position="303"/>
    </location>
</feature>
<dbReference type="InterPro" id="IPR007865">
    <property type="entry name" value="Aminopep_P_N"/>
</dbReference>
<dbReference type="HOGENOM" id="CLU_017266_1_1_1"/>
<evidence type="ECO:0000256" key="11">
    <source>
        <dbReference type="ARBA" id="ARBA00030849"/>
    </source>
</evidence>
<dbReference type="EC" id="3.4.11.9" evidence="5"/>
<evidence type="ECO:0000256" key="9">
    <source>
        <dbReference type="ARBA" id="ARBA00023049"/>
    </source>
</evidence>
<dbReference type="SUPFAM" id="SSF55920">
    <property type="entry name" value="Creatinase/aminopeptidase"/>
    <property type="match status" value="1"/>
</dbReference>
<dbReference type="SMART" id="SM01011">
    <property type="entry name" value="AMP_N"/>
    <property type="match status" value="1"/>
</dbReference>
<keyword evidence="7" id="KW-0479">Metal-binding</keyword>
<evidence type="ECO:0000259" key="12">
    <source>
        <dbReference type="SMART" id="SM01011"/>
    </source>
</evidence>
<dbReference type="GeneID" id="19904612"/>
<dbReference type="OMA" id="DSYFWYL"/>
<reference evidence="14" key="1">
    <citation type="submission" date="2012-06" db="EMBL/GenBank/DDBJ databases">
        <title>The genome sequence of Coniosporium apollinis CBS 100218.</title>
        <authorList>
            <consortium name="The Broad Institute Genome Sequencing Platform"/>
            <person name="Cuomo C."/>
            <person name="Gorbushina A."/>
            <person name="Noack S."/>
            <person name="Walker B."/>
            <person name="Young S.K."/>
            <person name="Zeng Q."/>
            <person name="Gargeya S."/>
            <person name="Fitzgerald M."/>
            <person name="Haas B."/>
            <person name="Abouelleil A."/>
            <person name="Alvarado L."/>
            <person name="Arachchi H.M."/>
            <person name="Berlin A.M."/>
            <person name="Chapman S.B."/>
            <person name="Goldberg J."/>
            <person name="Griggs A."/>
            <person name="Gujja S."/>
            <person name="Hansen M."/>
            <person name="Howarth C."/>
            <person name="Imamovic A."/>
            <person name="Larimer J."/>
            <person name="McCowan C."/>
            <person name="Montmayeur A."/>
            <person name="Murphy C."/>
            <person name="Neiman D."/>
            <person name="Pearson M."/>
            <person name="Priest M."/>
            <person name="Roberts A."/>
            <person name="Saif S."/>
            <person name="Shea T."/>
            <person name="Sisk P."/>
            <person name="Sykes S."/>
            <person name="Wortman J."/>
            <person name="Nusbaum C."/>
            <person name="Birren B."/>
        </authorList>
    </citation>
    <scope>NUCLEOTIDE SEQUENCE [LARGE SCALE GENOMIC DNA]</scope>
    <source>
        <strain evidence="14">CBS 100218</strain>
    </source>
</reference>
<dbReference type="GO" id="GO:0070006">
    <property type="term" value="F:metalloaminopeptidase activity"/>
    <property type="evidence" value="ECO:0007669"/>
    <property type="project" value="InterPro"/>
</dbReference>
<comment type="catalytic activity">
    <reaction evidence="1">
        <text>Release of any N-terminal amino acid, including proline, that is linked to proline, even from a dipeptide or tripeptide.</text>
        <dbReference type="EC" id="3.4.11.9"/>
    </reaction>
</comment>
<evidence type="ECO:0000256" key="3">
    <source>
        <dbReference type="ARBA" id="ARBA00002443"/>
    </source>
</evidence>
<evidence type="ECO:0000256" key="1">
    <source>
        <dbReference type="ARBA" id="ARBA00001424"/>
    </source>
</evidence>
<dbReference type="GO" id="GO:0005634">
    <property type="term" value="C:nucleus"/>
    <property type="evidence" value="ECO:0007669"/>
    <property type="project" value="EnsemblFungi"/>
</dbReference>
<keyword evidence="6" id="KW-0031">Aminopeptidase</keyword>
<dbReference type="SUPFAM" id="SSF53092">
    <property type="entry name" value="Creatinase/prolidase N-terminal domain"/>
    <property type="match status" value="1"/>
</dbReference>
<dbReference type="eggNOG" id="KOG2414">
    <property type="taxonomic scope" value="Eukaryota"/>
</dbReference>
<dbReference type="Proteomes" id="UP000016924">
    <property type="component" value="Unassembled WGS sequence"/>
</dbReference>
<comment type="cofactor">
    <cofactor evidence="2">
        <name>Mn(2+)</name>
        <dbReference type="ChEBI" id="CHEBI:29035"/>
    </cofactor>
</comment>
<dbReference type="GO" id="GO:0016485">
    <property type="term" value="P:protein processing"/>
    <property type="evidence" value="ECO:0007669"/>
    <property type="project" value="EnsemblFungi"/>
</dbReference>
<evidence type="ECO:0000256" key="6">
    <source>
        <dbReference type="ARBA" id="ARBA00022438"/>
    </source>
</evidence>
<evidence type="ECO:0000256" key="8">
    <source>
        <dbReference type="ARBA" id="ARBA00022801"/>
    </source>
</evidence>
<comment type="similarity">
    <text evidence="4">Belongs to the peptidase M24B family.</text>
</comment>
<evidence type="ECO:0000256" key="4">
    <source>
        <dbReference type="ARBA" id="ARBA00008766"/>
    </source>
</evidence>
<keyword evidence="10" id="KW-0464">Manganese</keyword>
<dbReference type="GO" id="GO:0050821">
    <property type="term" value="P:protein stabilization"/>
    <property type="evidence" value="ECO:0007669"/>
    <property type="project" value="EnsemblFungi"/>
</dbReference>
<name>R7Z1X9_CONA1</name>
<sequence>MRFEQLRCSEKDASSAGGTMGGLAVEAILMNCLSCRLAEPPNPGALLEETITADTVKHQPLPPAVKGDVTAAIDKNEHRFGAERKRSSSKKPLSRSSIIADMNLCSRALRNALRARQCINRPAWRLPDRRCARRTYASVSAADLQFGQPVHETHPHLVQAGEITPGITALEYHQRRAKLAEVLPTNSIAILAASDTKYRSGAVFYEFHQDPDFFYLTGFNEPQALAVIEKTGAGDEHAFHLYVRSKDSKAELWDGARSGVQAAQDVFNADESGDINRVSSILPDIVRRAEVVYTDLPGSVNSQSAFTQYLTGAAPQPTAGLPKLLQEARNTAVRPLRPLMNNLRVTKSEAEIRNMRRAGQASGRAFTEAMRQGWTKEKDLWAFLDYRFKAHGCDSWAYVPVVAGAENALSIHYVRNDDVLNKGDLVLVDAGGEYGGYIADITRTWPVDGKFSDAQRDLYEAILKVQRTCVSLCREDADMTLDKLHKVAENGLKDGLKQLGFNMSGDALVTLFPHHLGHYIGLDVHDSPGYPRKTPLKTGHCITIEPGVYVPNDERWPAHFRGMGIRIEDSVCIQPESPLVFTPEAVKEVVDIEALRR</sequence>
<dbReference type="InterPro" id="IPR029149">
    <property type="entry name" value="Creatin/AminoP/Spt16_N"/>
</dbReference>
<evidence type="ECO:0000256" key="2">
    <source>
        <dbReference type="ARBA" id="ARBA00001936"/>
    </source>
</evidence>
<organism evidence="13 14">
    <name type="scientific">Coniosporium apollinis (strain CBS 100218)</name>
    <name type="common">Rock-inhabiting black yeast</name>
    <dbReference type="NCBI Taxonomy" id="1168221"/>
    <lineage>
        <taxon>Eukaryota</taxon>
        <taxon>Fungi</taxon>
        <taxon>Dikarya</taxon>
        <taxon>Ascomycota</taxon>
        <taxon>Pezizomycotina</taxon>
        <taxon>Dothideomycetes</taxon>
        <taxon>Dothideomycetes incertae sedis</taxon>
        <taxon>Coniosporium</taxon>
    </lineage>
</organism>
<dbReference type="STRING" id="1168221.R7Z1X9"/>
<keyword evidence="14" id="KW-1185">Reference proteome</keyword>
<keyword evidence="9" id="KW-0482">Metalloprotease</keyword>
<dbReference type="PANTHER" id="PTHR43226:SF4">
    <property type="entry name" value="XAA-PRO AMINOPEPTIDASE 3"/>
    <property type="match status" value="1"/>
</dbReference>
<dbReference type="PANTHER" id="PTHR43226">
    <property type="entry name" value="XAA-PRO AMINOPEPTIDASE 3"/>
    <property type="match status" value="1"/>
</dbReference>
<dbReference type="InterPro" id="IPR000994">
    <property type="entry name" value="Pept_M24"/>
</dbReference>
<proteinExistence type="inferred from homology"/>
<evidence type="ECO:0000313" key="14">
    <source>
        <dbReference type="Proteomes" id="UP000016924"/>
    </source>
</evidence>
<dbReference type="RefSeq" id="XP_007783469.1">
    <property type="nucleotide sequence ID" value="XM_007785279.1"/>
</dbReference>
<dbReference type="GO" id="GO:0005739">
    <property type="term" value="C:mitochondrion"/>
    <property type="evidence" value="ECO:0007669"/>
    <property type="project" value="EnsemblFungi"/>
</dbReference>
<dbReference type="Pfam" id="PF05195">
    <property type="entry name" value="AMP_N"/>
    <property type="match status" value="1"/>
</dbReference>
<dbReference type="Gene3D" id="3.90.230.10">
    <property type="entry name" value="Creatinase/methionine aminopeptidase superfamily"/>
    <property type="match status" value="1"/>
</dbReference>